<dbReference type="OrthoDB" id="767966at2"/>
<organism evidence="1 2">
    <name type="scientific">Pedobacter chitinilyticus</name>
    <dbReference type="NCBI Taxonomy" id="2233776"/>
    <lineage>
        <taxon>Bacteria</taxon>
        <taxon>Pseudomonadati</taxon>
        <taxon>Bacteroidota</taxon>
        <taxon>Sphingobacteriia</taxon>
        <taxon>Sphingobacteriales</taxon>
        <taxon>Sphingobacteriaceae</taxon>
        <taxon>Pedobacter</taxon>
    </lineage>
</organism>
<name>A0A3S3SQY5_9SPHI</name>
<gene>
    <name evidence="1" type="ORF">DPV69_13800</name>
</gene>
<proteinExistence type="predicted"/>
<evidence type="ECO:0000313" key="1">
    <source>
        <dbReference type="EMBL" id="RWU06357.1"/>
    </source>
</evidence>
<evidence type="ECO:0000313" key="2">
    <source>
        <dbReference type="Proteomes" id="UP000284120"/>
    </source>
</evidence>
<keyword evidence="2" id="KW-1185">Reference proteome</keyword>
<dbReference type="RefSeq" id="WP_113647968.1">
    <property type="nucleotide sequence ID" value="NZ_QMHN01000004.1"/>
</dbReference>
<comment type="caution">
    <text evidence="1">The sequence shown here is derived from an EMBL/GenBank/DDBJ whole genome shotgun (WGS) entry which is preliminary data.</text>
</comment>
<sequence>MEQKDLNLDLMTLYAAKYDEARLKTVVFDDYLDPYLLFKDFFSVSTIDEHLLALKKMYRSAIRLTRIKAAPADVIFDRELFSCLLNAAWVIDQTGIRFAQTNVKYECVGQSGGALSSEKIARYLTDVEVADPYLGINTVFKEMDLQKLHLVLNEWLKLALCKNEFEEDYRGRRKLYKGIVKVFICCWLIYEGEIVSLNF</sequence>
<accession>A0A3S3SQY5</accession>
<protein>
    <submittedName>
        <fullName evidence="1">Uncharacterized protein</fullName>
    </submittedName>
</protein>
<dbReference type="AlphaFoldDB" id="A0A3S3SQY5"/>
<dbReference type="Proteomes" id="UP000284120">
    <property type="component" value="Unassembled WGS sequence"/>
</dbReference>
<dbReference type="EMBL" id="SAYW01000004">
    <property type="protein sequence ID" value="RWU06357.1"/>
    <property type="molecule type" value="Genomic_DNA"/>
</dbReference>
<reference evidence="1 2" key="1">
    <citation type="submission" date="2018-06" db="EMBL/GenBank/DDBJ databases">
        <title>Pedobacter endophyticus sp. nov., an endophytic bacterium isolated from a leaf of Triticum aestivum.</title>
        <authorList>
            <person name="Zhang L."/>
        </authorList>
    </citation>
    <scope>NUCLEOTIDE SEQUENCE [LARGE SCALE GENOMIC DNA]</scope>
    <source>
        <strain evidence="1 2">CM134L-2</strain>
    </source>
</reference>